<keyword evidence="2" id="KW-0238">DNA-binding</keyword>
<evidence type="ECO:0000313" key="8">
    <source>
        <dbReference type="Proteomes" id="UP001151582"/>
    </source>
</evidence>
<evidence type="ECO:0000256" key="4">
    <source>
        <dbReference type="SAM" id="Coils"/>
    </source>
</evidence>
<dbReference type="Pfam" id="PF03131">
    <property type="entry name" value="bZIP_Maf"/>
    <property type="match status" value="1"/>
</dbReference>
<dbReference type="GO" id="GO:0003700">
    <property type="term" value="F:DNA-binding transcription factor activity"/>
    <property type="evidence" value="ECO:0007669"/>
    <property type="project" value="InterPro"/>
</dbReference>
<feature type="domain" description="BZIP" evidence="6">
    <location>
        <begin position="255"/>
        <end position="312"/>
    </location>
</feature>
<dbReference type="PROSITE" id="PS00036">
    <property type="entry name" value="BZIP_BASIC"/>
    <property type="match status" value="1"/>
</dbReference>
<name>A0A9W8B114_9FUNG</name>
<keyword evidence="4" id="KW-0175">Coiled coil</keyword>
<evidence type="ECO:0000256" key="2">
    <source>
        <dbReference type="ARBA" id="ARBA00023125"/>
    </source>
</evidence>
<protein>
    <recommendedName>
        <fullName evidence="6">BZIP domain-containing protein</fullName>
    </recommendedName>
</protein>
<dbReference type="EMBL" id="JANBQB010000483">
    <property type="protein sequence ID" value="KAJ1975883.1"/>
    <property type="molecule type" value="Genomic_DNA"/>
</dbReference>
<feature type="coiled-coil region" evidence="4">
    <location>
        <begin position="280"/>
        <end position="314"/>
    </location>
</feature>
<evidence type="ECO:0000256" key="3">
    <source>
        <dbReference type="ARBA" id="ARBA00023163"/>
    </source>
</evidence>
<gene>
    <name evidence="7" type="ORF">H4R34_004174</name>
</gene>
<dbReference type="InterPro" id="IPR004826">
    <property type="entry name" value="bZIP_Maf"/>
</dbReference>
<reference evidence="7" key="1">
    <citation type="submission" date="2022-07" db="EMBL/GenBank/DDBJ databases">
        <title>Phylogenomic reconstructions and comparative analyses of Kickxellomycotina fungi.</title>
        <authorList>
            <person name="Reynolds N.K."/>
            <person name="Stajich J.E."/>
            <person name="Barry K."/>
            <person name="Grigoriev I.V."/>
            <person name="Crous P."/>
            <person name="Smith M.E."/>
        </authorList>
    </citation>
    <scope>NUCLEOTIDE SEQUENCE</scope>
    <source>
        <strain evidence="7">RSA 567</strain>
    </source>
</reference>
<sequence>MDPSTSQTPSCSVAAFHSALIQSQLPAPTAEMTHAWPTTLPLSDASASVAQTALLEASKSVPAGSLAPELALTDPSQLPDAAYGSHIANSQPGMHPALSEAMSQAMHPPQPSLFQRRMSTNGTKKITPLCAPVFLADQLKLQELCSPTVHSPAAMGLTAISYSAPHTPLDMAATRSMYPYMQPPHSLSPTDDRFVSLPAPLPSQEMQMQAPKSAGADLETSFGQFTPNSHYFTEDGTRVGNGASSSNDPQDQIMMRRISRRRERNRIAARRSREKRTYYINELQDRNARLQHALSLAQNQLRLCSDELQQYRRMYPSPISPGFNMSNSGTSATAIKVEASVTPEAVDVPQYAFGDSAGLTHDANTIEFSSAAIHEMPPPSPMPTSDMFPSNSAYAYMHQSPAYPYWGMPHSSSPSCSAPTSVALESGLATHGPGAAMTQSLNNSNMSSHLPHRSP</sequence>
<dbReference type="OrthoDB" id="5600290at2759"/>
<keyword evidence="3" id="KW-0804">Transcription</keyword>
<evidence type="ECO:0000313" key="7">
    <source>
        <dbReference type="EMBL" id="KAJ1975883.1"/>
    </source>
</evidence>
<dbReference type="Proteomes" id="UP001151582">
    <property type="component" value="Unassembled WGS sequence"/>
</dbReference>
<dbReference type="InterPro" id="IPR004827">
    <property type="entry name" value="bZIP"/>
</dbReference>
<accession>A0A9W8B114</accession>
<feature type="compositionally biased region" description="Basic residues" evidence="5">
    <location>
        <begin position="257"/>
        <end position="270"/>
    </location>
</feature>
<evidence type="ECO:0000259" key="6">
    <source>
        <dbReference type="PROSITE" id="PS50217"/>
    </source>
</evidence>
<evidence type="ECO:0000256" key="5">
    <source>
        <dbReference type="SAM" id="MobiDB-lite"/>
    </source>
</evidence>
<feature type="compositionally biased region" description="Polar residues" evidence="5">
    <location>
        <begin position="437"/>
        <end position="448"/>
    </location>
</feature>
<organism evidence="7 8">
    <name type="scientific">Dimargaris verticillata</name>
    <dbReference type="NCBI Taxonomy" id="2761393"/>
    <lineage>
        <taxon>Eukaryota</taxon>
        <taxon>Fungi</taxon>
        <taxon>Fungi incertae sedis</taxon>
        <taxon>Zoopagomycota</taxon>
        <taxon>Kickxellomycotina</taxon>
        <taxon>Dimargaritomycetes</taxon>
        <taxon>Dimargaritales</taxon>
        <taxon>Dimargaritaceae</taxon>
        <taxon>Dimargaris</taxon>
    </lineage>
</organism>
<keyword evidence="1" id="KW-0805">Transcription regulation</keyword>
<keyword evidence="8" id="KW-1185">Reference proteome</keyword>
<dbReference type="AlphaFoldDB" id="A0A9W8B114"/>
<dbReference type="CDD" id="cd14686">
    <property type="entry name" value="bZIP"/>
    <property type="match status" value="1"/>
</dbReference>
<dbReference type="GO" id="GO:0003677">
    <property type="term" value="F:DNA binding"/>
    <property type="evidence" value="ECO:0007669"/>
    <property type="project" value="UniProtKB-KW"/>
</dbReference>
<dbReference type="Gene3D" id="1.20.5.170">
    <property type="match status" value="1"/>
</dbReference>
<feature type="region of interest" description="Disordered" evidence="5">
    <location>
        <begin position="232"/>
        <end position="270"/>
    </location>
</feature>
<dbReference type="SUPFAM" id="SSF57959">
    <property type="entry name" value="Leucine zipper domain"/>
    <property type="match status" value="1"/>
</dbReference>
<comment type="caution">
    <text evidence="7">The sequence shown here is derived from an EMBL/GenBank/DDBJ whole genome shotgun (WGS) entry which is preliminary data.</text>
</comment>
<proteinExistence type="predicted"/>
<dbReference type="InterPro" id="IPR046347">
    <property type="entry name" value="bZIP_sf"/>
</dbReference>
<dbReference type="SMART" id="SM00338">
    <property type="entry name" value="BRLZ"/>
    <property type="match status" value="1"/>
</dbReference>
<evidence type="ECO:0000256" key="1">
    <source>
        <dbReference type="ARBA" id="ARBA00023015"/>
    </source>
</evidence>
<dbReference type="PROSITE" id="PS50217">
    <property type="entry name" value="BZIP"/>
    <property type="match status" value="1"/>
</dbReference>
<feature type="region of interest" description="Disordered" evidence="5">
    <location>
        <begin position="428"/>
        <end position="455"/>
    </location>
</feature>